<keyword evidence="9" id="KW-0233">DNA recombination</keyword>
<evidence type="ECO:0000256" key="2">
    <source>
        <dbReference type="ARBA" id="ARBA00022723"/>
    </source>
</evidence>
<evidence type="ECO:0000256" key="6">
    <source>
        <dbReference type="ARBA" id="ARBA00022908"/>
    </source>
</evidence>
<dbReference type="EMBL" id="JYDH01000004">
    <property type="protein sequence ID" value="KRY42280.1"/>
    <property type="molecule type" value="Genomic_DNA"/>
</dbReference>
<feature type="domain" description="Integrase catalytic" evidence="10">
    <location>
        <begin position="1"/>
        <end position="177"/>
    </location>
</feature>
<dbReference type="GO" id="GO:0003676">
    <property type="term" value="F:nucleic acid binding"/>
    <property type="evidence" value="ECO:0007669"/>
    <property type="project" value="InterPro"/>
</dbReference>
<reference evidence="11 12" key="1">
    <citation type="submission" date="2015-01" db="EMBL/GenBank/DDBJ databases">
        <title>Evolution of Trichinella species and genotypes.</title>
        <authorList>
            <person name="Korhonen P.K."/>
            <person name="Edoardo P."/>
            <person name="Giuseppe L.R."/>
            <person name="Gasser R.B."/>
        </authorList>
    </citation>
    <scope>NUCLEOTIDE SEQUENCE [LARGE SCALE GENOMIC DNA]</scope>
    <source>
        <strain evidence="11">ISS3</strain>
    </source>
</reference>
<dbReference type="Pfam" id="PF25597">
    <property type="entry name" value="SH3_retrovirus"/>
    <property type="match status" value="1"/>
</dbReference>
<accession>A0A0V1BZC2</accession>
<keyword evidence="3" id="KW-0255">Endonuclease</keyword>
<dbReference type="PROSITE" id="PS50994">
    <property type="entry name" value="INTEGRASE"/>
    <property type="match status" value="1"/>
</dbReference>
<name>A0A0V1BZC2_TRISP</name>
<dbReference type="InterPro" id="IPR012337">
    <property type="entry name" value="RNaseH-like_sf"/>
</dbReference>
<dbReference type="InterPro" id="IPR057670">
    <property type="entry name" value="SH3_retrovirus"/>
</dbReference>
<dbReference type="Pfam" id="PF00665">
    <property type="entry name" value="rve"/>
    <property type="match status" value="1"/>
</dbReference>
<evidence type="ECO:0000256" key="4">
    <source>
        <dbReference type="ARBA" id="ARBA00022801"/>
    </source>
</evidence>
<keyword evidence="6" id="KW-0229">DNA integration</keyword>
<evidence type="ECO:0000256" key="8">
    <source>
        <dbReference type="ARBA" id="ARBA00022932"/>
    </source>
</evidence>
<evidence type="ECO:0000313" key="11">
    <source>
        <dbReference type="EMBL" id="KRY42280.1"/>
    </source>
</evidence>
<evidence type="ECO:0000256" key="1">
    <source>
        <dbReference type="ARBA" id="ARBA00022722"/>
    </source>
</evidence>
<dbReference type="GO" id="GO:0006310">
    <property type="term" value="P:DNA recombination"/>
    <property type="evidence" value="ECO:0007669"/>
    <property type="project" value="UniProtKB-KW"/>
</dbReference>
<keyword evidence="1" id="KW-0540">Nuclease</keyword>
<evidence type="ECO:0000256" key="3">
    <source>
        <dbReference type="ARBA" id="ARBA00022759"/>
    </source>
</evidence>
<protein>
    <submittedName>
        <fullName evidence="11">Copia protein</fullName>
    </submittedName>
</protein>
<dbReference type="GO" id="GO:0003964">
    <property type="term" value="F:RNA-directed DNA polymerase activity"/>
    <property type="evidence" value="ECO:0007669"/>
    <property type="project" value="UniProtKB-KW"/>
</dbReference>
<dbReference type="GO" id="GO:0004519">
    <property type="term" value="F:endonuclease activity"/>
    <property type="evidence" value="ECO:0007669"/>
    <property type="project" value="UniProtKB-KW"/>
</dbReference>
<dbReference type="SUPFAM" id="SSF53098">
    <property type="entry name" value="Ribonuclease H-like"/>
    <property type="match status" value="1"/>
</dbReference>
<dbReference type="STRING" id="6334.A0A0V1BZC2"/>
<dbReference type="GO" id="GO:0015074">
    <property type="term" value="P:DNA integration"/>
    <property type="evidence" value="ECO:0007669"/>
    <property type="project" value="UniProtKB-KW"/>
</dbReference>
<dbReference type="InterPro" id="IPR001584">
    <property type="entry name" value="Integrase_cat-core"/>
</dbReference>
<dbReference type="GO" id="GO:0046872">
    <property type="term" value="F:metal ion binding"/>
    <property type="evidence" value="ECO:0007669"/>
    <property type="project" value="UniProtKB-KW"/>
</dbReference>
<keyword evidence="8" id="KW-0239">DNA-directed DNA polymerase</keyword>
<evidence type="ECO:0000259" key="10">
    <source>
        <dbReference type="PROSITE" id="PS50994"/>
    </source>
</evidence>
<keyword evidence="5" id="KW-0460">Magnesium</keyword>
<dbReference type="OrthoDB" id="5918259at2759"/>
<dbReference type="PANTHER" id="PTHR42648">
    <property type="entry name" value="TRANSPOSASE, PUTATIVE-RELATED"/>
    <property type="match status" value="1"/>
</dbReference>
<keyword evidence="7" id="KW-0695">RNA-directed DNA polymerase</keyword>
<evidence type="ECO:0000256" key="5">
    <source>
        <dbReference type="ARBA" id="ARBA00022842"/>
    </source>
</evidence>
<dbReference type="Proteomes" id="UP000054776">
    <property type="component" value="Unassembled WGS sequence"/>
</dbReference>
<keyword evidence="4" id="KW-0378">Hydrolase</keyword>
<comment type="caution">
    <text evidence="11">The sequence shown here is derived from an EMBL/GenBank/DDBJ whole genome shotgun (WGS) entry which is preliminary data.</text>
</comment>
<keyword evidence="8" id="KW-0548">Nucleotidyltransferase</keyword>
<sequence length="334" mass="38380">MTSTPFPKVANRAKKQIELIPSDICGPMITATPSDDRYMMTFIDDYYRFTVVHLLKTKDEAVDRIKDYVATLHTKFGRNPVTLRTDNGREYVNQRLRNFLGEKGIEHQFSAPYTPQQNGVAERKNRALVEMAKCMMTDAKLPERFWGEVVCTAAFLQNRLPSRSISKTPSQLWTGNKPNVYHMRIFGSKAYCYIPKQKRRKWVNKAREGVIVGYGGITKGYRLLSPTTNEIWISRSGKIIEDYSYMKNESAVPKGAIERSREYDDIPKLLKKEDNVIIEDIFGPTQEELSGEVEPIKDGIEASTLRRSRRINKGIPPKPLSYNIRSTQICEPTW</sequence>
<dbReference type="eggNOG" id="KOG0017">
    <property type="taxonomic scope" value="Eukaryota"/>
</dbReference>
<organism evidence="11 12">
    <name type="scientific">Trichinella spiralis</name>
    <name type="common">Trichina worm</name>
    <dbReference type="NCBI Taxonomy" id="6334"/>
    <lineage>
        <taxon>Eukaryota</taxon>
        <taxon>Metazoa</taxon>
        <taxon>Ecdysozoa</taxon>
        <taxon>Nematoda</taxon>
        <taxon>Enoplea</taxon>
        <taxon>Dorylaimia</taxon>
        <taxon>Trichinellida</taxon>
        <taxon>Trichinellidae</taxon>
        <taxon>Trichinella</taxon>
    </lineage>
</organism>
<dbReference type="PANTHER" id="PTHR42648:SF11">
    <property type="entry name" value="TRANSPOSON TY4-P GAG-POL POLYPROTEIN"/>
    <property type="match status" value="1"/>
</dbReference>
<keyword evidence="2" id="KW-0479">Metal-binding</keyword>
<gene>
    <name evidence="11" type="primary">GIP</name>
    <name evidence="11" type="ORF">T01_13235</name>
</gene>
<dbReference type="InterPro" id="IPR039537">
    <property type="entry name" value="Retrotran_Ty1/copia-like"/>
</dbReference>
<dbReference type="InParanoid" id="A0A0V1BZC2"/>
<evidence type="ECO:0000313" key="12">
    <source>
        <dbReference type="Proteomes" id="UP000054776"/>
    </source>
</evidence>
<dbReference type="GO" id="GO:0003887">
    <property type="term" value="F:DNA-directed DNA polymerase activity"/>
    <property type="evidence" value="ECO:0007669"/>
    <property type="project" value="UniProtKB-KW"/>
</dbReference>
<keyword evidence="8" id="KW-0808">Transferase</keyword>
<dbReference type="GO" id="GO:0016787">
    <property type="term" value="F:hydrolase activity"/>
    <property type="evidence" value="ECO:0007669"/>
    <property type="project" value="UniProtKB-KW"/>
</dbReference>
<dbReference type="AlphaFoldDB" id="A0A0V1BZC2"/>
<dbReference type="Gene3D" id="3.30.420.10">
    <property type="entry name" value="Ribonuclease H-like superfamily/Ribonuclease H"/>
    <property type="match status" value="1"/>
</dbReference>
<evidence type="ECO:0000256" key="7">
    <source>
        <dbReference type="ARBA" id="ARBA00022918"/>
    </source>
</evidence>
<proteinExistence type="predicted"/>
<keyword evidence="12" id="KW-1185">Reference proteome</keyword>
<dbReference type="InterPro" id="IPR036397">
    <property type="entry name" value="RNaseH_sf"/>
</dbReference>
<evidence type="ECO:0000256" key="9">
    <source>
        <dbReference type="ARBA" id="ARBA00023172"/>
    </source>
</evidence>